<proteinExistence type="predicted"/>
<gene>
    <name evidence="2" type="ORF">B0J12DRAFT_669196</name>
</gene>
<dbReference type="Proteomes" id="UP000774617">
    <property type="component" value="Unassembled WGS sequence"/>
</dbReference>
<dbReference type="Gene3D" id="3.60.15.10">
    <property type="entry name" value="Ribonuclease Z/Hydroxyacylglutathione hydrolase-like"/>
    <property type="match status" value="1"/>
</dbReference>
<comment type="caution">
    <text evidence="2">The sequence shown here is derived from an EMBL/GenBank/DDBJ whole genome shotgun (WGS) entry which is preliminary data.</text>
</comment>
<dbReference type="PANTHER" id="PTHR15032:SF4">
    <property type="entry name" value="N-ACYL-PHOSPHATIDYLETHANOLAMINE-HYDROLYZING PHOSPHOLIPASE D"/>
    <property type="match status" value="1"/>
</dbReference>
<sequence>MHWCLRSLLRSSRRNWRQATRRRQFHTSTIMSSASTSAVLYATVVSASQLTGAVPEDAKDLAHHAKGGKGFLNPWDSWRDVTVPEFMKLMLWRKVTGKTNTPDTTPPTVPIREPKFLPSRETSELRATWLGHACFYVEFPGGLRVLFDPVFEGRCGPMGILGPKRYNDPPCKIEDIPTIDLVVISHAHYDHLSHPTVVKIKELNPNVHFFAPLGNKKWFEDSGLHNATELDWWQSRDVRLSPIGDAKPEIVENGSENESGKEIRATVECLPCQHIAARTAFDKAHTLWASWCISSGGKKVWFGGDTGYRAVPELPKGEDDYGEKYASLPICPAFKQIGALRGPFDLGLIPIGAYEPRFIMSPMHANPFDSVNIFADTQCKKALGMHWGTWVLTEEDVLEPPMLLKKALAKKGIPEEGVFDVCDIGESRVF</sequence>
<keyword evidence="2" id="KW-0378">Hydrolase</keyword>
<name>A0ABQ8G637_9PEZI</name>
<dbReference type="InterPro" id="IPR001279">
    <property type="entry name" value="Metallo-B-lactamas"/>
</dbReference>
<accession>A0ABQ8G637</accession>
<protein>
    <submittedName>
        <fullName evidence="2">Zn-dependent hydrolase/oxidoreductase family protein</fullName>
    </submittedName>
</protein>
<dbReference type="InterPro" id="IPR024884">
    <property type="entry name" value="NAPE-PLD"/>
</dbReference>
<dbReference type="Pfam" id="PF12706">
    <property type="entry name" value="Lactamase_B_2"/>
    <property type="match status" value="1"/>
</dbReference>
<evidence type="ECO:0000259" key="1">
    <source>
        <dbReference type="Pfam" id="PF12706"/>
    </source>
</evidence>
<dbReference type="SUPFAM" id="SSF56281">
    <property type="entry name" value="Metallo-hydrolase/oxidoreductase"/>
    <property type="match status" value="1"/>
</dbReference>
<organism evidence="2 3">
    <name type="scientific">Macrophomina phaseolina</name>
    <dbReference type="NCBI Taxonomy" id="35725"/>
    <lineage>
        <taxon>Eukaryota</taxon>
        <taxon>Fungi</taxon>
        <taxon>Dikarya</taxon>
        <taxon>Ascomycota</taxon>
        <taxon>Pezizomycotina</taxon>
        <taxon>Dothideomycetes</taxon>
        <taxon>Dothideomycetes incertae sedis</taxon>
        <taxon>Botryosphaeriales</taxon>
        <taxon>Botryosphaeriaceae</taxon>
        <taxon>Macrophomina</taxon>
    </lineage>
</organism>
<feature type="domain" description="Metallo-beta-lactamase" evidence="1">
    <location>
        <begin position="144"/>
        <end position="387"/>
    </location>
</feature>
<dbReference type="PIRSF" id="PIRSF038896">
    <property type="entry name" value="NAPE-PLD"/>
    <property type="match status" value="1"/>
</dbReference>
<evidence type="ECO:0000313" key="2">
    <source>
        <dbReference type="EMBL" id="KAH7045937.1"/>
    </source>
</evidence>
<evidence type="ECO:0000313" key="3">
    <source>
        <dbReference type="Proteomes" id="UP000774617"/>
    </source>
</evidence>
<dbReference type="EMBL" id="JAGTJR010000018">
    <property type="protein sequence ID" value="KAH7045937.1"/>
    <property type="molecule type" value="Genomic_DNA"/>
</dbReference>
<dbReference type="InterPro" id="IPR036866">
    <property type="entry name" value="RibonucZ/Hydroxyglut_hydro"/>
</dbReference>
<keyword evidence="3" id="KW-1185">Reference proteome</keyword>
<dbReference type="PANTHER" id="PTHR15032">
    <property type="entry name" value="N-ACYL-PHOSPHATIDYLETHANOLAMINE-HYDROLYZING PHOSPHOLIPASE D"/>
    <property type="match status" value="1"/>
</dbReference>
<dbReference type="GO" id="GO:0016787">
    <property type="term" value="F:hydrolase activity"/>
    <property type="evidence" value="ECO:0007669"/>
    <property type="project" value="UniProtKB-KW"/>
</dbReference>
<reference evidence="2 3" key="1">
    <citation type="journal article" date="2021" name="Nat. Commun.">
        <title>Genetic determinants of endophytism in the Arabidopsis root mycobiome.</title>
        <authorList>
            <person name="Mesny F."/>
            <person name="Miyauchi S."/>
            <person name="Thiergart T."/>
            <person name="Pickel B."/>
            <person name="Atanasova L."/>
            <person name="Karlsson M."/>
            <person name="Huettel B."/>
            <person name="Barry K.W."/>
            <person name="Haridas S."/>
            <person name="Chen C."/>
            <person name="Bauer D."/>
            <person name="Andreopoulos W."/>
            <person name="Pangilinan J."/>
            <person name="LaButti K."/>
            <person name="Riley R."/>
            <person name="Lipzen A."/>
            <person name="Clum A."/>
            <person name="Drula E."/>
            <person name="Henrissat B."/>
            <person name="Kohler A."/>
            <person name="Grigoriev I.V."/>
            <person name="Martin F.M."/>
            <person name="Hacquard S."/>
        </authorList>
    </citation>
    <scope>NUCLEOTIDE SEQUENCE [LARGE SCALE GENOMIC DNA]</scope>
    <source>
        <strain evidence="2 3">MPI-SDFR-AT-0080</strain>
    </source>
</reference>